<dbReference type="AlphaFoldDB" id="A0A382FMD0"/>
<keyword evidence="1" id="KW-0175">Coiled coil</keyword>
<gene>
    <name evidence="2" type="ORF">METZ01_LOCUS216636</name>
</gene>
<accession>A0A382FMD0</accession>
<dbReference type="EMBL" id="UINC01050614">
    <property type="protein sequence ID" value="SVB63782.1"/>
    <property type="molecule type" value="Genomic_DNA"/>
</dbReference>
<sequence length="169" mass="19595">VPPKKLNFRMSIPPDYMSSWAFFNSRSKIEGMTPAELLRDLIDEYLEEYEEERAQAEEELDDLAPLRDKVPKKVMVKKAAKKKRKSFLARRATITKKKEEPESDDITIQETPKFRFLELVRSLDEGEGIDPDILATTASEKGIVNPRLQMNKMIRRGILYIHEGKIQVT</sequence>
<reference evidence="2" key="1">
    <citation type="submission" date="2018-05" db="EMBL/GenBank/DDBJ databases">
        <authorList>
            <person name="Lanie J.A."/>
            <person name="Ng W.-L."/>
            <person name="Kazmierczak K.M."/>
            <person name="Andrzejewski T.M."/>
            <person name="Davidsen T.M."/>
            <person name="Wayne K.J."/>
            <person name="Tettelin H."/>
            <person name="Glass J.I."/>
            <person name="Rusch D."/>
            <person name="Podicherti R."/>
            <person name="Tsui H.-C.T."/>
            <person name="Winkler M.E."/>
        </authorList>
    </citation>
    <scope>NUCLEOTIDE SEQUENCE</scope>
</reference>
<protein>
    <submittedName>
        <fullName evidence="2">Uncharacterized protein</fullName>
    </submittedName>
</protein>
<name>A0A382FMD0_9ZZZZ</name>
<evidence type="ECO:0000313" key="2">
    <source>
        <dbReference type="EMBL" id="SVB63782.1"/>
    </source>
</evidence>
<organism evidence="2">
    <name type="scientific">marine metagenome</name>
    <dbReference type="NCBI Taxonomy" id="408172"/>
    <lineage>
        <taxon>unclassified sequences</taxon>
        <taxon>metagenomes</taxon>
        <taxon>ecological metagenomes</taxon>
    </lineage>
</organism>
<feature type="coiled-coil region" evidence="1">
    <location>
        <begin position="35"/>
        <end position="66"/>
    </location>
</feature>
<feature type="non-terminal residue" evidence="2">
    <location>
        <position position="1"/>
    </location>
</feature>
<evidence type="ECO:0000256" key="1">
    <source>
        <dbReference type="SAM" id="Coils"/>
    </source>
</evidence>
<proteinExistence type="predicted"/>